<comment type="caution">
    <text evidence="1">The sequence shown here is derived from an EMBL/GenBank/DDBJ whole genome shotgun (WGS) entry which is preliminary data.</text>
</comment>
<proteinExistence type="predicted"/>
<evidence type="ECO:0000313" key="1">
    <source>
        <dbReference type="EMBL" id="PXF60938.1"/>
    </source>
</evidence>
<sequence>MWLGCYTGGSRDLKKKKSDNRYTMILENLIEVPSTDPSNLIRLRDSVYSADLFIAAVSNLNLFSWLDKNPADLQEVCSSLQIEERPADVMLTLFKSLDLIEEKEGLYYPTELSKDHLVEPSPWFLGPYISSLEERPTCEEMLKVLKTGKPANWGAKKDEKEWSLAMEDDKFAEAFTAGMDSRGAYLAPVLAKTIDLSGYSRLLDIAGASGIYSSAIVSQQPHLSASVLEKPPVDRIAKRSINKRKMSDKIGVISGDMFKDEFPGGFDLHLFSNVLHDWDINEVKTLLEKSYRRLNPGGRIMIHDAHLNAEKNGPLPVAEYSVLLMFSTEGRCYSISEMAEMLDETGFSEIDCIPTVADRSVITGKKLV</sequence>
<organism evidence="1 2">
    <name type="scientific">Candidatus Methanogaster sp</name>
    <dbReference type="NCBI Taxonomy" id="3386292"/>
    <lineage>
        <taxon>Archaea</taxon>
        <taxon>Methanobacteriati</taxon>
        <taxon>Methanobacteriota</taxon>
        <taxon>Stenosarchaea group</taxon>
        <taxon>Methanomicrobia</taxon>
        <taxon>Methanosarcinales</taxon>
        <taxon>ANME-2 cluster</taxon>
        <taxon>Candidatus Methanogasteraceae</taxon>
        <taxon>Candidatus Methanogaster</taxon>
    </lineage>
</organism>
<name>A0AC61L3G4_9EURY</name>
<dbReference type="Proteomes" id="UP000248329">
    <property type="component" value="Unassembled WGS sequence"/>
</dbReference>
<keyword evidence="1" id="KW-0489">Methyltransferase</keyword>
<evidence type="ECO:0000313" key="2">
    <source>
        <dbReference type="Proteomes" id="UP000248329"/>
    </source>
</evidence>
<reference evidence="1" key="1">
    <citation type="submission" date="2018-01" db="EMBL/GenBank/DDBJ databases">
        <authorList>
            <person name="Krukenberg V."/>
        </authorList>
    </citation>
    <scope>NUCLEOTIDE SEQUENCE</scope>
    <source>
        <strain evidence="1">E20ANME2</strain>
    </source>
</reference>
<keyword evidence="1" id="KW-0808">Transferase</keyword>
<gene>
    <name evidence="1" type="ORF">C4B59_07170</name>
</gene>
<protein>
    <submittedName>
        <fullName evidence="1">Methyltransferase</fullName>
    </submittedName>
</protein>
<accession>A0AC61L3G4</accession>
<dbReference type="EMBL" id="PQXF01000010">
    <property type="protein sequence ID" value="PXF60938.1"/>
    <property type="molecule type" value="Genomic_DNA"/>
</dbReference>